<dbReference type="Proteomes" id="UP000218238">
    <property type="component" value="Unassembled WGS sequence"/>
</dbReference>
<dbReference type="Gene3D" id="1.25.40.10">
    <property type="entry name" value="Tetratricopeptide repeat domain"/>
    <property type="match status" value="1"/>
</dbReference>
<sequence length="191" mass="21958">MSNQFAILDFWFGIPTEPGYGKPKNVWFSQDSAFDSEIRSRFLQDYEQAAQGLLDEWKNSAETCLALILLLDQFPRNLFRHTPKAFATDDKALSAAQNAITKGFDRILLPVQRWFIYLPFEHSENLTDQRQSVDLFKQLSQYPDSSGAIAFAISHMEIIERFGRFPHRNAILGRSSTAQEQEFLQQPGNSF</sequence>
<proteinExistence type="predicted"/>
<name>A0A2A2TEU9_9CYAN</name>
<keyword evidence="2" id="KW-1185">Reference proteome</keyword>
<dbReference type="Pfam" id="PF06041">
    <property type="entry name" value="DUF924"/>
    <property type="match status" value="1"/>
</dbReference>
<dbReference type="OrthoDB" id="7593450at2"/>
<accession>A0A2A2TEU9</accession>
<dbReference type="SUPFAM" id="SSF48452">
    <property type="entry name" value="TPR-like"/>
    <property type="match status" value="1"/>
</dbReference>
<dbReference type="InterPro" id="IPR010323">
    <property type="entry name" value="DUF924"/>
</dbReference>
<evidence type="ECO:0008006" key="3">
    <source>
        <dbReference type="Google" id="ProtNLM"/>
    </source>
</evidence>
<dbReference type="EMBL" id="NTFS01000254">
    <property type="protein sequence ID" value="PAX52317.1"/>
    <property type="molecule type" value="Genomic_DNA"/>
</dbReference>
<dbReference type="AlphaFoldDB" id="A0A2A2TEU9"/>
<reference evidence="1 2" key="1">
    <citation type="submission" date="2017-08" db="EMBL/GenBank/DDBJ databases">
        <title>Draft genome sequence of filamentous cyanobacterium Calothrix elsteri CCALA 953.</title>
        <authorList>
            <person name="Gagunashvili A.N."/>
            <person name="Elster J."/>
            <person name="Andresson O.S."/>
        </authorList>
    </citation>
    <scope>NUCLEOTIDE SEQUENCE [LARGE SCALE GENOMIC DNA]</scope>
    <source>
        <strain evidence="1 2">CCALA 953</strain>
    </source>
</reference>
<dbReference type="RefSeq" id="WP_095723373.1">
    <property type="nucleotide sequence ID" value="NZ_NTFS01000254.1"/>
</dbReference>
<dbReference type="InterPro" id="IPR011990">
    <property type="entry name" value="TPR-like_helical_dom_sf"/>
</dbReference>
<dbReference type="Gene3D" id="1.20.58.320">
    <property type="entry name" value="TPR-like"/>
    <property type="match status" value="1"/>
</dbReference>
<evidence type="ECO:0000313" key="1">
    <source>
        <dbReference type="EMBL" id="PAX52317.1"/>
    </source>
</evidence>
<gene>
    <name evidence="1" type="ORF">CK510_20010</name>
</gene>
<protein>
    <recommendedName>
        <fullName evidence="3">DUF924 domain-containing protein</fullName>
    </recommendedName>
</protein>
<evidence type="ECO:0000313" key="2">
    <source>
        <dbReference type="Proteomes" id="UP000218238"/>
    </source>
</evidence>
<organism evidence="1 2">
    <name type="scientific">Brunnivagina elsteri CCALA 953</name>
    <dbReference type="NCBI Taxonomy" id="987040"/>
    <lineage>
        <taxon>Bacteria</taxon>
        <taxon>Bacillati</taxon>
        <taxon>Cyanobacteriota</taxon>
        <taxon>Cyanophyceae</taxon>
        <taxon>Nostocales</taxon>
        <taxon>Calotrichaceae</taxon>
        <taxon>Brunnivagina</taxon>
    </lineage>
</organism>
<comment type="caution">
    <text evidence="1">The sequence shown here is derived from an EMBL/GenBank/DDBJ whole genome shotgun (WGS) entry which is preliminary data.</text>
</comment>